<keyword evidence="4 10" id="KW-0418">Kinase</keyword>
<evidence type="ECO:0000256" key="4">
    <source>
        <dbReference type="ARBA" id="ARBA00022777"/>
    </source>
</evidence>
<dbReference type="GO" id="GO:0106310">
    <property type="term" value="F:protein serine kinase activity"/>
    <property type="evidence" value="ECO:0007669"/>
    <property type="project" value="UniProtKB-UniRule"/>
</dbReference>
<dbReference type="PROSITE" id="PS00108">
    <property type="entry name" value="PROTEIN_KINASE_ST"/>
    <property type="match status" value="1"/>
</dbReference>
<dbReference type="SUPFAM" id="SSF56112">
    <property type="entry name" value="Protein kinase-like (PK-like)"/>
    <property type="match status" value="1"/>
</dbReference>
<comment type="caution">
    <text evidence="12">The sequence shown here is derived from an EMBL/GenBank/DDBJ whole genome shotgun (WGS) entry which is preliminary data.</text>
</comment>
<dbReference type="Pfam" id="PF00069">
    <property type="entry name" value="Pkinase"/>
    <property type="match status" value="1"/>
</dbReference>
<dbReference type="GO" id="GO:0005829">
    <property type="term" value="C:cytosol"/>
    <property type="evidence" value="ECO:0007669"/>
    <property type="project" value="TreeGrafter"/>
</dbReference>
<feature type="binding site" evidence="8">
    <location>
        <position position="59"/>
    </location>
    <ligand>
        <name>ATP</name>
        <dbReference type="ChEBI" id="CHEBI:30616"/>
    </ligand>
</feature>
<dbReference type="GO" id="GO:0004674">
    <property type="term" value="F:protein serine/threonine kinase activity"/>
    <property type="evidence" value="ECO:0007669"/>
    <property type="project" value="UniProtKB-UniRule"/>
</dbReference>
<evidence type="ECO:0000256" key="6">
    <source>
        <dbReference type="ARBA" id="ARBA00047899"/>
    </source>
</evidence>
<evidence type="ECO:0000313" key="13">
    <source>
        <dbReference type="Proteomes" id="UP000192758"/>
    </source>
</evidence>
<dbReference type="STRING" id="646526.A0A1W0E971"/>
<evidence type="ECO:0000256" key="1">
    <source>
        <dbReference type="ARBA" id="ARBA00022527"/>
    </source>
</evidence>
<dbReference type="PROSITE" id="PS00107">
    <property type="entry name" value="PROTEIN_KINASE_ATP"/>
    <property type="match status" value="1"/>
</dbReference>
<gene>
    <name evidence="12" type="primary">CKA1</name>
    <name evidence="12" type="ORF">EHP00_1643</name>
</gene>
<dbReference type="VEuPathDB" id="MicrosporidiaDB:EHP00_1643"/>
<accession>A0A1W0E971</accession>
<dbReference type="FunFam" id="3.30.200.20:FF:000088">
    <property type="entry name" value="Casein kinase II subunit alpha"/>
    <property type="match status" value="1"/>
</dbReference>
<evidence type="ECO:0000256" key="8">
    <source>
        <dbReference type="PROSITE-ProRule" id="PRU10141"/>
    </source>
</evidence>
<keyword evidence="13" id="KW-1185">Reference proteome</keyword>
<dbReference type="AlphaFoldDB" id="A0A1W0E971"/>
<proteinExistence type="inferred from homology"/>
<dbReference type="SMART" id="SM00220">
    <property type="entry name" value="S_TKc"/>
    <property type="match status" value="1"/>
</dbReference>
<evidence type="ECO:0000256" key="10">
    <source>
        <dbReference type="RuleBase" id="RU369118"/>
    </source>
</evidence>
<evidence type="ECO:0000256" key="5">
    <source>
        <dbReference type="ARBA" id="ARBA00022840"/>
    </source>
</evidence>
<comment type="subunit">
    <text evidence="10">Heterotetramer.</text>
</comment>
<keyword evidence="10" id="KW-0539">Nucleus</keyword>
<protein>
    <recommendedName>
        <fullName evidence="10">Casein kinase II subunit alpha</fullName>
        <shortName evidence="10">CK II alpha</shortName>
        <ecNumber evidence="10">2.7.11.1</ecNumber>
    </recommendedName>
</protein>
<keyword evidence="3 8" id="KW-0547">Nucleotide-binding</keyword>
<dbReference type="GO" id="GO:0005634">
    <property type="term" value="C:nucleus"/>
    <property type="evidence" value="ECO:0007669"/>
    <property type="project" value="UniProtKB-SubCell"/>
</dbReference>
<dbReference type="GO" id="GO:0005956">
    <property type="term" value="C:protein kinase CK2 complex"/>
    <property type="evidence" value="ECO:0007669"/>
    <property type="project" value="TreeGrafter"/>
</dbReference>
<name>A0A1W0E971_9MICR</name>
<dbReference type="InterPro" id="IPR045216">
    <property type="entry name" value="CK2_alpha"/>
</dbReference>
<reference evidence="12 13" key="1">
    <citation type="journal article" date="2017" name="Environ. Microbiol.">
        <title>Decay of the glycolytic pathway and adaptation to intranuclear parasitism within Enterocytozoonidae microsporidia.</title>
        <authorList>
            <person name="Wiredu Boakye D."/>
            <person name="Jaroenlak P."/>
            <person name="Prachumwat A."/>
            <person name="Williams T.A."/>
            <person name="Bateman K.S."/>
            <person name="Itsathitphaisarn O."/>
            <person name="Sritunyalucksana K."/>
            <person name="Paszkiewicz K.H."/>
            <person name="Moore K.A."/>
            <person name="Stentiford G.D."/>
            <person name="Williams B.A."/>
        </authorList>
    </citation>
    <scope>NUCLEOTIDE SEQUENCE [LARGE SCALE GENOMIC DNA]</scope>
    <source>
        <strain evidence="12 13">TH1</strain>
    </source>
</reference>
<comment type="catalytic activity">
    <reaction evidence="7 10">
        <text>L-seryl-[protein] + ATP = O-phospho-L-seryl-[protein] + ADP + H(+)</text>
        <dbReference type="Rhea" id="RHEA:17989"/>
        <dbReference type="Rhea" id="RHEA-COMP:9863"/>
        <dbReference type="Rhea" id="RHEA-COMP:11604"/>
        <dbReference type="ChEBI" id="CHEBI:15378"/>
        <dbReference type="ChEBI" id="CHEBI:29999"/>
        <dbReference type="ChEBI" id="CHEBI:30616"/>
        <dbReference type="ChEBI" id="CHEBI:83421"/>
        <dbReference type="ChEBI" id="CHEBI:456216"/>
        <dbReference type="EC" id="2.7.11.1"/>
    </reaction>
</comment>
<keyword evidence="1 9" id="KW-0723">Serine/threonine-protein kinase</keyword>
<evidence type="ECO:0000256" key="7">
    <source>
        <dbReference type="ARBA" id="ARBA00048679"/>
    </source>
</evidence>
<evidence type="ECO:0000313" key="12">
    <source>
        <dbReference type="EMBL" id="OQS55807.1"/>
    </source>
</evidence>
<dbReference type="InterPro" id="IPR000719">
    <property type="entry name" value="Prot_kinase_dom"/>
</dbReference>
<organism evidence="12 13">
    <name type="scientific">Ecytonucleospora hepatopenaei</name>
    <dbReference type="NCBI Taxonomy" id="646526"/>
    <lineage>
        <taxon>Eukaryota</taxon>
        <taxon>Fungi</taxon>
        <taxon>Fungi incertae sedis</taxon>
        <taxon>Microsporidia</taxon>
        <taxon>Enterocytozoonidae</taxon>
        <taxon>Ecytonucleospora</taxon>
    </lineage>
</organism>
<dbReference type="PANTHER" id="PTHR24054">
    <property type="entry name" value="CASEIN KINASE II SUBUNIT ALPHA"/>
    <property type="match status" value="1"/>
</dbReference>
<dbReference type="GO" id="GO:0051726">
    <property type="term" value="P:regulation of cell cycle"/>
    <property type="evidence" value="ECO:0007669"/>
    <property type="project" value="TreeGrafter"/>
</dbReference>
<dbReference type="InterPro" id="IPR008271">
    <property type="entry name" value="Ser/Thr_kinase_AS"/>
</dbReference>
<dbReference type="Gene3D" id="1.10.510.10">
    <property type="entry name" value="Transferase(Phosphotransferase) domain 1"/>
    <property type="match status" value="1"/>
</dbReference>
<dbReference type="InterPro" id="IPR017441">
    <property type="entry name" value="Protein_kinase_ATP_BS"/>
</dbReference>
<comment type="catalytic activity">
    <reaction evidence="6 10">
        <text>L-threonyl-[protein] + ATP = O-phospho-L-threonyl-[protein] + ADP + H(+)</text>
        <dbReference type="Rhea" id="RHEA:46608"/>
        <dbReference type="Rhea" id="RHEA-COMP:11060"/>
        <dbReference type="Rhea" id="RHEA-COMP:11605"/>
        <dbReference type="ChEBI" id="CHEBI:15378"/>
        <dbReference type="ChEBI" id="CHEBI:30013"/>
        <dbReference type="ChEBI" id="CHEBI:30616"/>
        <dbReference type="ChEBI" id="CHEBI:61977"/>
        <dbReference type="ChEBI" id="CHEBI:456216"/>
        <dbReference type="EC" id="2.7.11.1"/>
    </reaction>
</comment>
<dbReference type="Gene3D" id="3.30.200.20">
    <property type="entry name" value="Phosphorylase Kinase, domain 1"/>
    <property type="match status" value="1"/>
</dbReference>
<sequence length="325" mass="37901">MSNVQTSNKTFRTDMDYTDYNIDANTCDNYIITDILGKGKYSIVFLGIDKITKKKVVIKTLKPIKQQKINREVFVLKNIGKHKNVIELLDVTYDKQTKTYSLIFDYIEHTESYETLKNMNNYKEIVKMCKNVLLGISHIHKHGIMHRDIKPGNLILNTKTQELKIIDFGLAELLFPDKNYCVRVSTKSYKAPELLMDNEYYGFPIDIWSFGTIIGETITQRQPFFQNKKSDNILCSVVKILGKADLIKCLKKYNLEHNDFTKEAMGVEDAPNTKIDFVKFNYKKPSNEEEHKLLYELVKVMEMCLRYDPSERPTAEQLLKLSIFE</sequence>
<evidence type="ECO:0000256" key="9">
    <source>
        <dbReference type="RuleBase" id="RU000304"/>
    </source>
</evidence>
<dbReference type="PANTHER" id="PTHR24054:SF0">
    <property type="entry name" value="CASEIN KINASE II SUBUNIT ALPHA"/>
    <property type="match status" value="1"/>
</dbReference>
<comment type="subcellular location">
    <subcellularLocation>
        <location evidence="10">Nucleus</location>
    </subcellularLocation>
</comment>
<feature type="domain" description="Protein kinase" evidence="11">
    <location>
        <begin position="30"/>
        <end position="324"/>
    </location>
</feature>
<evidence type="ECO:0000256" key="2">
    <source>
        <dbReference type="ARBA" id="ARBA00022679"/>
    </source>
</evidence>
<evidence type="ECO:0000256" key="3">
    <source>
        <dbReference type="ARBA" id="ARBA00022741"/>
    </source>
</evidence>
<comment type="function">
    <text evidence="10">Catalytic subunit of a constitutively active serine/threonine-protein kinase complex that phosphorylates a large number of substrates containing acidic residues C-terminal to the phosphorylated serine or threonine.</text>
</comment>
<dbReference type="EC" id="2.7.11.1" evidence="10"/>
<comment type="similarity">
    <text evidence="10">Belongs to the protein kinase superfamily. Ser/Thr protein kinase family. CK2 subfamily.</text>
</comment>
<dbReference type="GO" id="GO:0005524">
    <property type="term" value="F:ATP binding"/>
    <property type="evidence" value="ECO:0007669"/>
    <property type="project" value="UniProtKB-UniRule"/>
</dbReference>
<evidence type="ECO:0000259" key="11">
    <source>
        <dbReference type="PROSITE" id="PS50011"/>
    </source>
</evidence>
<dbReference type="EMBL" id="MNPJ01000002">
    <property type="protein sequence ID" value="OQS55807.1"/>
    <property type="molecule type" value="Genomic_DNA"/>
</dbReference>
<dbReference type="PROSITE" id="PS50011">
    <property type="entry name" value="PROTEIN_KINASE_DOM"/>
    <property type="match status" value="1"/>
</dbReference>
<keyword evidence="2 10" id="KW-0808">Transferase</keyword>
<dbReference type="InterPro" id="IPR011009">
    <property type="entry name" value="Kinase-like_dom_sf"/>
</dbReference>
<dbReference type="OrthoDB" id="10254671at2759"/>
<dbReference type="Proteomes" id="UP000192758">
    <property type="component" value="Unassembled WGS sequence"/>
</dbReference>
<keyword evidence="5 8" id="KW-0067">ATP-binding</keyword>